<protein>
    <submittedName>
        <fullName evidence="3">Uncharacterized protein</fullName>
    </submittedName>
</protein>
<gene>
    <name evidence="3" type="ORF">B0F88_110149</name>
</gene>
<dbReference type="EMBL" id="PTIY01000010">
    <property type="protein sequence ID" value="PPK69363.1"/>
    <property type="molecule type" value="Genomic_DNA"/>
</dbReference>
<feature type="region of interest" description="Disordered" evidence="1">
    <location>
        <begin position="1"/>
        <end position="22"/>
    </location>
</feature>
<reference evidence="3 4" key="1">
    <citation type="submission" date="2018-02" db="EMBL/GenBank/DDBJ databases">
        <title>Subsurface microbial communities from deep shales in Ohio and West Virginia, USA.</title>
        <authorList>
            <person name="Wrighton K."/>
        </authorList>
    </citation>
    <scope>NUCLEOTIDE SEQUENCE [LARGE SCALE GENOMIC DNA]</scope>
    <source>
        <strain evidence="3 4">OWC-G53F</strain>
    </source>
</reference>
<keyword evidence="2" id="KW-0472">Membrane</keyword>
<dbReference type="Proteomes" id="UP000238071">
    <property type="component" value="Unassembled WGS sequence"/>
</dbReference>
<evidence type="ECO:0000256" key="1">
    <source>
        <dbReference type="SAM" id="MobiDB-lite"/>
    </source>
</evidence>
<keyword evidence="4" id="KW-1185">Reference proteome</keyword>
<comment type="caution">
    <text evidence="3">The sequence shown here is derived from an EMBL/GenBank/DDBJ whole genome shotgun (WGS) entry which is preliminary data.</text>
</comment>
<evidence type="ECO:0000313" key="3">
    <source>
        <dbReference type="EMBL" id="PPK69363.1"/>
    </source>
</evidence>
<keyword evidence="2" id="KW-1133">Transmembrane helix</keyword>
<evidence type="ECO:0000256" key="2">
    <source>
        <dbReference type="SAM" id="Phobius"/>
    </source>
</evidence>
<feature type="transmembrane region" description="Helical" evidence="2">
    <location>
        <begin position="74"/>
        <end position="92"/>
    </location>
</feature>
<keyword evidence="2" id="KW-0812">Transmembrane</keyword>
<name>A0A2S6GVY7_9GAMM</name>
<evidence type="ECO:0000313" key="4">
    <source>
        <dbReference type="Proteomes" id="UP000238071"/>
    </source>
</evidence>
<accession>A0A2S6GVY7</accession>
<dbReference type="RefSeq" id="WP_104424392.1">
    <property type="nucleotide sequence ID" value="NZ_PTIY01000010.1"/>
</dbReference>
<sequence>MAHVHGAKAVAETGTAKMMDSTMGKMGMGSMMEGSMSSMMSEGMGSMMKTPAIASGVAVSAGSSAGKSVIKKIITHPLTLFGLGVVAGYYIYKYRKSIISASDETR</sequence>
<organism evidence="3 4">
    <name type="scientific">Methylobacter tundripaludum</name>
    <dbReference type="NCBI Taxonomy" id="173365"/>
    <lineage>
        <taxon>Bacteria</taxon>
        <taxon>Pseudomonadati</taxon>
        <taxon>Pseudomonadota</taxon>
        <taxon>Gammaproteobacteria</taxon>
        <taxon>Methylococcales</taxon>
        <taxon>Methylococcaceae</taxon>
        <taxon>Methylobacter</taxon>
    </lineage>
</organism>
<dbReference type="AlphaFoldDB" id="A0A2S6GVY7"/>
<proteinExistence type="predicted"/>